<evidence type="ECO:0000313" key="2">
    <source>
        <dbReference type="EMBL" id="MCC9643376.1"/>
    </source>
</evidence>
<name>A0ABS8NLM2_9BACT</name>
<keyword evidence="1" id="KW-0472">Membrane</keyword>
<feature type="transmembrane region" description="Helical" evidence="1">
    <location>
        <begin position="6"/>
        <end position="29"/>
    </location>
</feature>
<feature type="transmembrane region" description="Helical" evidence="1">
    <location>
        <begin position="81"/>
        <end position="100"/>
    </location>
</feature>
<dbReference type="RefSeq" id="WP_230274331.1">
    <property type="nucleotide sequence ID" value="NZ_JAJKFW010000024.1"/>
</dbReference>
<evidence type="ECO:0000256" key="1">
    <source>
        <dbReference type="SAM" id="Phobius"/>
    </source>
</evidence>
<keyword evidence="1" id="KW-1133">Transmembrane helix</keyword>
<comment type="caution">
    <text evidence="2">The sequence shown here is derived from an EMBL/GenBank/DDBJ whole genome shotgun (WGS) entry which is preliminary data.</text>
</comment>
<feature type="transmembrane region" description="Helical" evidence="1">
    <location>
        <begin position="137"/>
        <end position="154"/>
    </location>
</feature>
<keyword evidence="1" id="KW-0812">Transmembrane</keyword>
<evidence type="ECO:0000313" key="3">
    <source>
        <dbReference type="Proteomes" id="UP001430306"/>
    </source>
</evidence>
<keyword evidence="3" id="KW-1185">Reference proteome</keyword>
<dbReference type="InterPro" id="IPR013901">
    <property type="entry name" value="Anthrone_oxy"/>
</dbReference>
<dbReference type="Pfam" id="PF08592">
    <property type="entry name" value="Anthrone_oxy"/>
    <property type="match status" value="1"/>
</dbReference>
<gene>
    <name evidence="2" type="ORF">LOC71_13915</name>
</gene>
<accession>A0ABS8NLM2</accession>
<feature type="transmembrane region" description="Helical" evidence="1">
    <location>
        <begin position="50"/>
        <end position="75"/>
    </location>
</feature>
<reference evidence="2" key="1">
    <citation type="submission" date="2021-11" db="EMBL/GenBank/DDBJ databases">
        <title>Genome sequence.</title>
        <authorList>
            <person name="Sun Q."/>
        </authorList>
    </citation>
    <scope>NUCLEOTIDE SEQUENCE</scope>
    <source>
        <strain evidence="2">JC740</strain>
    </source>
</reference>
<proteinExistence type="predicted"/>
<dbReference type="EMBL" id="JAJKFW010000024">
    <property type="protein sequence ID" value="MCC9643376.1"/>
    <property type="molecule type" value="Genomic_DNA"/>
</dbReference>
<dbReference type="Proteomes" id="UP001430306">
    <property type="component" value="Unassembled WGS sequence"/>
</dbReference>
<protein>
    <submittedName>
        <fullName evidence="2">DUF1772 domain-containing protein</fullName>
    </submittedName>
</protein>
<organism evidence="2 3">
    <name type="scientific">Rhodopirellula halodulae</name>
    <dbReference type="NCBI Taxonomy" id="2894198"/>
    <lineage>
        <taxon>Bacteria</taxon>
        <taxon>Pseudomonadati</taxon>
        <taxon>Planctomycetota</taxon>
        <taxon>Planctomycetia</taxon>
        <taxon>Pirellulales</taxon>
        <taxon>Pirellulaceae</taxon>
        <taxon>Rhodopirellula</taxon>
    </lineage>
</organism>
<sequence length="155" mass="17026">MFDSLPQIFAIVGAGLVTGLLFAFSNFVMRALADLPMEQGMRAMQLINERIINPVFVILFLGTPLACVLLVWQSIREIEQGGAMLTLAGAVLYLLGPFAITMTKNVPLNNQLAATDTSNADPVWIDYQRSWQFWNHVRTVAGTLAILFVSLGLVV</sequence>